<keyword evidence="2" id="KW-0808">Transferase</keyword>
<reference evidence="10" key="1">
    <citation type="submission" date="2023-02" db="EMBL/GenBank/DDBJ databases">
        <title>Description and genomic characterization of Salipiger bruguierae sp. nov., isolated from the sediment of mangrove plant Bruguiera sexangula.</title>
        <authorList>
            <person name="Long M."/>
        </authorList>
    </citation>
    <scope>NUCLEOTIDE SEQUENCE</scope>
    <source>
        <strain evidence="10">H15</strain>
        <plasmid evidence="10">unnamed4</plasmid>
    </source>
</reference>
<accession>A0AAU8AT91</accession>
<gene>
    <name evidence="10" type="ORF">PVT71_27865</name>
</gene>
<sequence>MISGGIDLGGTKIEARLFGPDLETLDMRRTATPTQDFAGFIAGLADQVRWLEDRSGAGKALPVGVGLPGLVDPQTGQAFAANIPVSGHDLPGALADALGRPVPLINDCLAFALSEAHSGAGAGARSVIGLIMGTGIGAGHALDGALPHRRNGSALEVGHIGLPAHALLAHDLPLRDCGCGRRGCYEAYVSGPGLAWLAAQWLGEPVAAPELARRAAEGDAGATAALELWATLAGELLLALQLSHDPDCIVLGGGLSQMPGVEDRLAAALDRTRLGTMRPPVIRIARHGDSSGARGAALHARAQLTSGNTR</sequence>
<evidence type="ECO:0000313" key="10">
    <source>
        <dbReference type="EMBL" id="XCC97718.1"/>
    </source>
</evidence>
<keyword evidence="5" id="KW-0418">Kinase</keyword>
<dbReference type="InterPro" id="IPR000600">
    <property type="entry name" value="ROK"/>
</dbReference>
<dbReference type="RefSeq" id="WP_353476609.1">
    <property type="nucleotide sequence ID" value="NZ_CP123389.1"/>
</dbReference>
<dbReference type="GO" id="GO:0046872">
    <property type="term" value="F:metal ion binding"/>
    <property type="evidence" value="ECO:0007669"/>
    <property type="project" value="UniProtKB-KW"/>
</dbReference>
<geneLocation type="plasmid" evidence="10">
    <name>unnamed4</name>
</geneLocation>
<evidence type="ECO:0000256" key="6">
    <source>
        <dbReference type="ARBA" id="ARBA00022833"/>
    </source>
</evidence>
<evidence type="ECO:0000256" key="8">
    <source>
        <dbReference type="ARBA" id="ARBA00023277"/>
    </source>
</evidence>
<dbReference type="EMBL" id="CP123389">
    <property type="protein sequence ID" value="XCC97718.1"/>
    <property type="molecule type" value="Genomic_DNA"/>
</dbReference>
<evidence type="ECO:0000256" key="7">
    <source>
        <dbReference type="ARBA" id="ARBA00022840"/>
    </source>
</evidence>
<evidence type="ECO:0000256" key="5">
    <source>
        <dbReference type="ARBA" id="ARBA00022777"/>
    </source>
</evidence>
<dbReference type="CDD" id="cd24057">
    <property type="entry name" value="ASKHA_NBD_ROK_NAGK"/>
    <property type="match status" value="1"/>
</dbReference>
<dbReference type="SUPFAM" id="SSF53067">
    <property type="entry name" value="Actin-like ATPase domain"/>
    <property type="match status" value="1"/>
</dbReference>
<evidence type="ECO:0000256" key="4">
    <source>
        <dbReference type="ARBA" id="ARBA00022741"/>
    </source>
</evidence>
<evidence type="ECO:0000256" key="3">
    <source>
        <dbReference type="ARBA" id="ARBA00022723"/>
    </source>
</evidence>
<keyword evidence="3" id="KW-0479">Metal-binding</keyword>
<dbReference type="InterPro" id="IPR043129">
    <property type="entry name" value="ATPase_NBD"/>
</dbReference>
<keyword evidence="4" id="KW-0547">Nucleotide-binding</keyword>
<keyword evidence="7" id="KW-0067">ATP-binding</keyword>
<dbReference type="EC" id="2.7.1.59" evidence="1"/>
<dbReference type="GO" id="GO:0045127">
    <property type="term" value="F:N-acetylglucosamine kinase activity"/>
    <property type="evidence" value="ECO:0007669"/>
    <property type="project" value="UniProtKB-EC"/>
</dbReference>
<keyword evidence="10" id="KW-0614">Plasmid</keyword>
<comment type="catalytic activity">
    <reaction evidence="9">
        <text>N-acetyl-D-glucosamine + ATP = N-acetyl-D-glucosamine 6-phosphate + ADP + H(+)</text>
        <dbReference type="Rhea" id="RHEA:17417"/>
        <dbReference type="ChEBI" id="CHEBI:15378"/>
        <dbReference type="ChEBI" id="CHEBI:30616"/>
        <dbReference type="ChEBI" id="CHEBI:57513"/>
        <dbReference type="ChEBI" id="CHEBI:456216"/>
        <dbReference type="ChEBI" id="CHEBI:506227"/>
        <dbReference type="EC" id="2.7.1.59"/>
    </reaction>
</comment>
<dbReference type="GO" id="GO:0005524">
    <property type="term" value="F:ATP binding"/>
    <property type="evidence" value="ECO:0007669"/>
    <property type="project" value="UniProtKB-KW"/>
</dbReference>
<evidence type="ECO:0000256" key="9">
    <source>
        <dbReference type="ARBA" id="ARBA00049065"/>
    </source>
</evidence>
<name>A0AAU8AT91_9RHOB</name>
<proteinExistence type="predicted"/>
<protein>
    <recommendedName>
        <fullName evidence="1">N-acetylglucosamine kinase</fullName>
        <ecNumber evidence="1">2.7.1.59</ecNumber>
    </recommendedName>
</protein>
<evidence type="ECO:0000256" key="2">
    <source>
        <dbReference type="ARBA" id="ARBA00022679"/>
    </source>
</evidence>
<dbReference type="AlphaFoldDB" id="A0AAU8AT91"/>
<dbReference type="PANTHER" id="PTHR18964">
    <property type="entry name" value="ROK (REPRESSOR, ORF, KINASE) FAMILY"/>
    <property type="match status" value="1"/>
</dbReference>
<evidence type="ECO:0000256" key="1">
    <source>
        <dbReference type="ARBA" id="ARBA00012122"/>
    </source>
</evidence>
<dbReference type="Gene3D" id="3.30.420.40">
    <property type="match status" value="2"/>
</dbReference>
<dbReference type="PANTHER" id="PTHR18964:SF162">
    <property type="entry name" value="N-ACETYL-D-GLUCOSAMINE KINASE"/>
    <property type="match status" value="1"/>
</dbReference>
<keyword evidence="8" id="KW-0119">Carbohydrate metabolism</keyword>
<dbReference type="Pfam" id="PF00480">
    <property type="entry name" value="ROK"/>
    <property type="match status" value="1"/>
</dbReference>
<keyword evidence="6" id="KW-0862">Zinc</keyword>
<organism evidence="10">
    <name type="scientific">Alloyangia sp. H15</name>
    <dbReference type="NCBI Taxonomy" id="3029062"/>
    <lineage>
        <taxon>Bacteria</taxon>
        <taxon>Pseudomonadati</taxon>
        <taxon>Pseudomonadota</taxon>
        <taxon>Alphaproteobacteria</taxon>
        <taxon>Rhodobacterales</taxon>
        <taxon>Roseobacteraceae</taxon>
        <taxon>Alloyangia</taxon>
    </lineage>
</organism>